<evidence type="ECO:0000313" key="3">
    <source>
        <dbReference type="Proteomes" id="UP000214646"/>
    </source>
</evidence>
<proteinExistence type="predicted"/>
<accession>A0A225DC92</accession>
<dbReference type="CDD" id="cd09872">
    <property type="entry name" value="PIN_Sll0205-like"/>
    <property type="match status" value="1"/>
</dbReference>
<dbReference type="Gene3D" id="3.40.50.1010">
    <property type="entry name" value="5'-nuclease"/>
    <property type="match status" value="1"/>
</dbReference>
<feature type="domain" description="PIN" evidence="1">
    <location>
        <begin position="4"/>
        <end position="120"/>
    </location>
</feature>
<dbReference type="InterPro" id="IPR029060">
    <property type="entry name" value="PIN-like_dom_sf"/>
</dbReference>
<name>A0A225DC92_9BACT</name>
<evidence type="ECO:0000259" key="1">
    <source>
        <dbReference type="Pfam" id="PF01850"/>
    </source>
</evidence>
<dbReference type="SUPFAM" id="SSF88723">
    <property type="entry name" value="PIN domain-like"/>
    <property type="match status" value="1"/>
</dbReference>
<dbReference type="Proteomes" id="UP000214646">
    <property type="component" value="Unassembled WGS sequence"/>
</dbReference>
<protein>
    <recommendedName>
        <fullName evidence="1">PIN domain-containing protein</fullName>
    </recommendedName>
</protein>
<dbReference type="Pfam" id="PF01850">
    <property type="entry name" value="PIN"/>
    <property type="match status" value="1"/>
</dbReference>
<gene>
    <name evidence="2" type="ORF">FRUB_09601</name>
</gene>
<reference evidence="3" key="1">
    <citation type="submission" date="2017-06" db="EMBL/GenBank/DDBJ databases">
        <title>Genome analysis of Fimbriiglobus ruber SP5, the first member of the order Planctomycetales with confirmed chitinolytic capability.</title>
        <authorList>
            <person name="Ravin N.V."/>
            <person name="Rakitin A.L."/>
            <person name="Ivanova A.A."/>
            <person name="Beletsky A.V."/>
            <person name="Kulichevskaya I.S."/>
            <person name="Mardanov A.V."/>
            <person name="Dedysh S.N."/>
        </authorList>
    </citation>
    <scope>NUCLEOTIDE SEQUENCE [LARGE SCALE GENOMIC DNA]</scope>
    <source>
        <strain evidence="3">SP5</strain>
    </source>
</reference>
<dbReference type="PANTHER" id="PTHR36173">
    <property type="entry name" value="RIBONUCLEASE VAPC16-RELATED"/>
    <property type="match status" value="1"/>
</dbReference>
<keyword evidence="3" id="KW-1185">Reference proteome</keyword>
<organism evidence="2 3">
    <name type="scientific">Fimbriiglobus ruber</name>
    <dbReference type="NCBI Taxonomy" id="1908690"/>
    <lineage>
        <taxon>Bacteria</taxon>
        <taxon>Pseudomonadati</taxon>
        <taxon>Planctomycetota</taxon>
        <taxon>Planctomycetia</taxon>
        <taxon>Gemmatales</taxon>
        <taxon>Gemmataceae</taxon>
        <taxon>Fimbriiglobus</taxon>
    </lineage>
</organism>
<comment type="caution">
    <text evidence="2">The sequence shown here is derived from an EMBL/GenBank/DDBJ whole genome shotgun (WGS) entry which is preliminary data.</text>
</comment>
<dbReference type="PANTHER" id="PTHR36173:SF2">
    <property type="entry name" value="RIBONUCLEASE VAPC16"/>
    <property type="match status" value="1"/>
</dbReference>
<dbReference type="InterPro" id="IPR002716">
    <property type="entry name" value="PIN_dom"/>
</dbReference>
<dbReference type="InterPro" id="IPR041705">
    <property type="entry name" value="PIN_Sll0205"/>
</dbReference>
<sequence>MRLLLDTHALLWFLGNDPALSSTARIAIEDPTNHKLVSIVTCWEMSIKAGLKKLGLVEPVAVFLGRELPANGLDLLDISLAHATAVETLPHYHKDPFDRVLIAQARIEGFPIVSVDAAFDPYGVSRIW</sequence>
<dbReference type="OrthoDB" id="9798990at2"/>
<dbReference type="EMBL" id="NIDE01000019">
    <property type="protein sequence ID" value="OWK34759.1"/>
    <property type="molecule type" value="Genomic_DNA"/>
</dbReference>
<dbReference type="InterPro" id="IPR052919">
    <property type="entry name" value="TA_system_RNase"/>
</dbReference>
<dbReference type="RefSeq" id="WP_088260008.1">
    <property type="nucleotide sequence ID" value="NZ_NIDE01000019.1"/>
</dbReference>
<evidence type="ECO:0000313" key="2">
    <source>
        <dbReference type="EMBL" id="OWK34759.1"/>
    </source>
</evidence>
<dbReference type="AlphaFoldDB" id="A0A225DC92"/>